<dbReference type="GeneID" id="120284131"/>
<keyword evidence="2" id="KW-1185">Reference proteome</keyword>
<name>A0AB40D3I8_DIOCR</name>
<evidence type="ECO:0000313" key="3">
    <source>
        <dbReference type="RefSeq" id="XP_039146865.1"/>
    </source>
</evidence>
<reference evidence="3" key="1">
    <citation type="submission" date="2025-08" db="UniProtKB">
        <authorList>
            <consortium name="RefSeq"/>
        </authorList>
    </citation>
    <scope>IDENTIFICATION</scope>
</reference>
<feature type="region of interest" description="Disordered" evidence="1">
    <location>
        <begin position="1"/>
        <end position="22"/>
    </location>
</feature>
<sequence>MRDLSLPTMKTNIPAKPGHGGWHHKKLRRLPHLFSNTLELPLQRDTDVVVHSGLTSLWFTVAMKEGWKEIQAHPIEILPSMTKLVIRDCEGGDPKAGCADIKVDRWRCRLLDSARPCLATARVIDRELILTVPLGTDGSD</sequence>
<dbReference type="PANTHER" id="PTHR33879:SF3">
    <property type="entry name" value="17.6 KDA CLASS II HEAT SHOCK PROTEIN-RELATED"/>
    <property type="match status" value="1"/>
</dbReference>
<dbReference type="RefSeq" id="XP_039146865.1">
    <property type="nucleotide sequence ID" value="XM_039290931.1"/>
</dbReference>
<proteinExistence type="predicted"/>
<dbReference type="AlphaFoldDB" id="A0AB40D3I8"/>
<dbReference type="Proteomes" id="UP001515500">
    <property type="component" value="Chromosome 19"/>
</dbReference>
<gene>
    <name evidence="3" type="primary">LOC120284131</name>
</gene>
<protein>
    <submittedName>
        <fullName evidence="3">Uncharacterized protein LOC120284131</fullName>
    </submittedName>
</protein>
<evidence type="ECO:0000256" key="1">
    <source>
        <dbReference type="SAM" id="MobiDB-lite"/>
    </source>
</evidence>
<dbReference type="PANTHER" id="PTHR33879">
    <property type="entry name" value="17.6 KDA CLASS II HEAT SHOCK PROTEIN-RELATED"/>
    <property type="match status" value="1"/>
</dbReference>
<evidence type="ECO:0000313" key="2">
    <source>
        <dbReference type="Proteomes" id="UP001515500"/>
    </source>
</evidence>
<accession>A0AB40D3I8</accession>
<organism evidence="2 3">
    <name type="scientific">Dioscorea cayennensis subsp. rotundata</name>
    <name type="common">White Guinea yam</name>
    <name type="synonym">Dioscorea rotundata</name>
    <dbReference type="NCBI Taxonomy" id="55577"/>
    <lineage>
        <taxon>Eukaryota</taxon>
        <taxon>Viridiplantae</taxon>
        <taxon>Streptophyta</taxon>
        <taxon>Embryophyta</taxon>
        <taxon>Tracheophyta</taxon>
        <taxon>Spermatophyta</taxon>
        <taxon>Magnoliopsida</taxon>
        <taxon>Liliopsida</taxon>
        <taxon>Dioscoreales</taxon>
        <taxon>Dioscoreaceae</taxon>
        <taxon>Dioscorea</taxon>
    </lineage>
</organism>